<evidence type="ECO:0000313" key="10">
    <source>
        <dbReference type="EMBL" id="UYV67285.1"/>
    </source>
</evidence>
<dbReference type="Gene3D" id="1.50.40.10">
    <property type="entry name" value="Mitochondrial carrier domain"/>
    <property type="match status" value="2"/>
</dbReference>
<dbReference type="InterPro" id="IPR018108">
    <property type="entry name" value="MCP_transmembrane"/>
</dbReference>
<evidence type="ECO:0000256" key="9">
    <source>
        <dbReference type="RuleBase" id="RU000488"/>
    </source>
</evidence>
<comment type="similarity">
    <text evidence="2 9">Belongs to the mitochondrial carrier (TC 2.A.29) family.</text>
</comment>
<dbReference type="InterPro" id="IPR050391">
    <property type="entry name" value="Mito_Metabolite_Transporter"/>
</dbReference>
<evidence type="ECO:0000256" key="2">
    <source>
        <dbReference type="ARBA" id="ARBA00006375"/>
    </source>
</evidence>
<keyword evidence="5" id="KW-0677">Repeat</keyword>
<evidence type="ECO:0000313" key="11">
    <source>
        <dbReference type="Proteomes" id="UP001235939"/>
    </source>
</evidence>
<dbReference type="PANTHER" id="PTHR45618">
    <property type="entry name" value="MITOCHONDRIAL DICARBOXYLATE CARRIER-RELATED"/>
    <property type="match status" value="1"/>
</dbReference>
<evidence type="ECO:0000256" key="3">
    <source>
        <dbReference type="ARBA" id="ARBA00022448"/>
    </source>
</evidence>
<evidence type="ECO:0000256" key="7">
    <source>
        <dbReference type="ARBA" id="ARBA00023136"/>
    </source>
</evidence>
<protein>
    <submittedName>
        <fullName evidence="10">UCP2</fullName>
    </submittedName>
</protein>
<proteinExistence type="inferred from homology"/>
<dbReference type="EMBL" id="CP092867">
    <property type="protein sequence ID" value="UYV67285.1"/>
    <property type="molecule type" value="Genomic_DNA"/>
</dbReference>
<keyword evidence="11" id="KW-1185">Reference proteome</keyword>
<dbReference type="InterPro" id="IPR023395">
    <property type="entry name" value="MCP_dom_sf"/>
</dbReference>
<accession>A0ABY6KEN3</accession>
<feature type="repeat" description="Solcar" evidence="8">
    <location>
        <begin position="5"/>
        <end position="96"/>
    </location>
</feature>
<name>A0ABY6KEN3_9ARAC</name>
<dbReference type="SUPFAM" id="SSF103506">
    <property type="entry name" value="Mitochondrial carrier"/>
    <property type="match status" value="2"/>
</dbReference>
<keyword evidence="3 9" id="KW-0813">Transport</keyword>
<dbReference type="Proteomes" id="UP001235939">
    <property type="component" value="Chromosome 05"/>
</dbReference>
<keyword evidence="7 8" id="KW-0472">Membrane</keyword>
<dbReference type="PROSITE" id="PS50920">
    <property type="entry name" value="SOLCAR"/>
    <property type="match status" value="2"/>
</dbReference>
<organism evidence="10 11">
    <name type="scientific">Cordylochernes scorpioides</name>
    <dbReference type="NCBI Taxonomy" id="51811"/>
    <lineage>
        <taxon>Eukaryota</taxon>
        <taxon>Metazoa</taxon>
        <taxon>Ecdysozoa</taxon>
        <taxon>Arthropoda</taxon>
        <taxon>Chelicerata</taxon>
        <taxon>Arachnida</taxon>
        <taxon>Pseudoscorpiones</taxon>
        <taxon>Cheliferoidea</taxon>
        <taxon>Chernetidae</taxon>
        <taxon>Cordylochernes</taxon>
    </lineage>
</organism>
<evidence type="ECO:0000256" key="8">
    <source>
        <dbReference type="PROSITE-ProRule" id="PRU00282"/>
    </source>
</evidence>
<gene>
    <name evidence="10" type="ORF">LAZ67_5000122</name>
</gene>
<reference evidence="10 11" key="1">
    <citation type="submission" date="2022-01" db="EMBL/GenBank/DDBJ databases">
        <title>A chromosomal length assembly of Cordylochernes scorpioides.</title>
        <authorList>
            <person name="Zeh D."/>
            <person name="Zeh J."/>
        </authorList>
    </citation>
    <scope>NUCLEOTIDE SEQUENCE [LARGE SCALE GENOMIC DNA]</scope>
    <source>
        <strain evidence="10">IN4F17</strain>
        <tissue evidence="10">Whole Body</tissue>
    </source>
</reference>
<keyword evidence="6" id="KW-1133">Transmembrane helix</keyword>
<comment type="subcellular location">
    <subcellularLocation>
        <location evidence="1">Membrane</location>
        <topology evidence="1">Multi-pass membrane protein</topology>
    </subcellularLocation>
</comment>
<evidence type="ECO:0000256" key="1">
    <source>
        <dbReference type="ARBA" id="ARBA00004141"/>
    </source>
</evidence>
<sequence length="264" mass="30137">MSGPEPIYVKCLTAGVAGSTADLVTFPLDVAKVRLQIQGERVNMTGRSLQRDFWDSAHYGEERGTSKYLQWTCPGLQRQMCFSSIRIGLYNPVKLFFAEKIGGSADSRTEYLHPDPRWDVDGVHRRDYRPAHGRGYRSQRGTYVDHQRRGVGLLRLREGIPHTQQDPERQCGVPLCFGVCGRFLRNRGGLAPRRGQDEDHELRAGYYKSMFHCAGSMYRESGVLAFYKGFMPSFVRLGAWNIVLFVTFEQLKRLVGQYYGNPTR</sequence>
<dbReference type="Pfam" id="PF00153">
    <property type="entry name" value="Mito_carr"/>
    <property type="match status" value="2"/>
</dbReference>
<feature type="repeat" description="Solcar" evidence="8">
    <location>
        <begin position="169"/>
        <end position="254"/>
    </location>
</feature>
<evidence type="ECO:0000256" key="5">
    <source>
        <dbReference type="ARBA" id="ARBA00022737"/>
    </source>
</evidence>
<evidence type="ECO:0000256" key="6">
    <source>
        <dbReference type="ARBA" id="ARBA00022989"/>
    </source>
</evidence>
<keyword evidence="4 8" id="KW-0812">Transmembrane</keyword>
<evidence type="ECO:0000256" key="4">
    <source>
        <dbReference type="ARBA" id="ARBA00022692"/>
    </source>
</evidence>